<reference evidence="2" key="1">
    <citation type="journal article" date="2019" name="Int. J. Syst. Evol. Microbiol.">
        <title>The Global Catalogue of Microorganisms (GCM) 10K type strain sequencing project: providing services to taxonomists for standard genome sequencing and annotation.</title>
        <authorList>
            <consortium name="The Broad Institute Genomics Platform"/>
            <consortium name="The Broad Institute Genome Sequencing Center for Infectious Disease"/>
            <person name="Wu L."/>
            <person name="Ma J."/>
        </authorList>
    </citation>
    <scope>NUCLEOTIDE SEQUENCE [LARGE SCALE GENOMIC DNA]</scope>
    <source>
        <strain evidence="2">CGMCC 1.18575</strain>
    </source>
</reference>
<accession>A0ABW0I470</accession>
<organism evidence="1 2">
    <name type="scientific">Cohnella soli</name>
    <dbReference type="NCBI Taxonomy" id="425005"/>
    <lineage>
        <taxon>Bacteria</taxon>
        <taxon>Bacillati</taxon>
        <taxon>Bacillota</taxon>
        <taxon>Bacilli</taxon>
        <taxon>Bacillales</taxon>
        <taxon>Paenibacillaceae</taxon>
        <taxon>Cohnella</taxon>
    </lineage>
</organism>
<protein>
    <submittedName>
        <fullName evidence="1">Uncharacterized protein</fullName>
    </submittedName>
</protein>
<dbReference type="EMBL" id="JBHSMI010000067">
    <property type="protein sequence ID" value="MFC5407297.1"/>
    <property type="molecule type" value="Genomic_DNA"/>
</dbReference>
<name>A0ABW0I470_9BACL</name>
<proteinExistence type="predicted"/>
<dbReference type="RefSeq" id="WP_378139837.1">
    <property type="nucleotide sequence ID" value="NZ_JBHSMI010000067.1"/>
</dbReference>
<sequence length="87" mass="10404">MSLINRSAKIIMHEGQDYHLLYEQTVGFLNWTTAYHFDDLRFVHLLHRTENSMTGSVTNRTMYLHYNDVKRIFWQMLGEELIGDHMA</sequence>
<evidence type="ECO:0000313" key="1">
    <source>
        <dbReference type="EMBL" id="MFC5407297.1"/>
    </source>
</evidence>
<gene>
    <name evidence="1" type="ORF">ACFPOF_31595</name>
</gene>
<dbReference type="Proteomes" id="UP001596113">
    <property type="component" value="Unassembled WGS sequence"/>
</dbReference>
<comment type="caution">
    <text evidence="1">The sequence shown here is derived from an EMBL/GenBank/DDBJ whole genome shotgun (WGS) entry which is preliminary data.</text>
</comment>
<evidence type="ECO:0000313" key="2">
    <source>
        <dbReference type="Proteomes" id="UP001596113"/>
    </source>
</evidence>
<keyword evidence="2" id="KW-1185">Reference proteome</keyword>